<comment type="caution">
    <text evidence="6">The sequence shown here is derived from an EMBL/GenBank/DDBJ whole genome shotgun (WGS) entry which is preliminary data.</text>
</comment>
<sequence>MKAVGLRSCNNYNYEEVKSQMEKLLNDIGGIEKYIKRGSKVFIKLNLLMKKRPEEVATTNPMILKVLAEKLLELNCKVIVGDSPGGPYTKSALKGVYKTCGIEEVCEALDIELNYDTSEVKVENKDGKILKYMKVIKPITEVDHVINVCKLKTHAMATFTGGVKNLFGVIPGVSKAEYHFKMPEVKDFTEALVDICKYVSPMLTIMDGVIGMEGEGPSAGTPRKVGVILASESPYAIDVVACNIINLDPNKVPTVQRCIERGFLEQDFSDIKVIGDKVEDKIIKDYKIPTNRSISFLRGVVPKKVELFVNKRLAGKPVIAYKDCIKCGECARVCPAKIIEMKDIGPVINLEHCIRCFCCHELCPKKAVDLKRPLIYKFIK</sequence>
<keyword evidence="3" id="KW-0408">Iron</keyword>
<dbReference type="OrthoDB" id="9807879at2"/>
<evidence type="ECO:0000313" key="6">
    <source>
        <dbReference type="EMBL" id="RDY28056.1"/>
    </source>
</evidence>
<dbReference type="InterPro" id="IPR017896">
    <property type="entry name" value="4Fe4S_Fe-S-bd"/>
</dbReference>
<accession>A0A371J5W2</accession>
<keyword evidence="2" id="KW-0479">Metal-binding</keyword>
<evidence type="ECO:0000256" key="1">
    <source>
        <dbReference type="ARBA" id="ARBA00022485"/>
    </source>
</evidence>
<dbReference type="RefSeq" id="WP_094366077.1">
    <property type="nucleotide sequence ID" value="NZ_NOJY02000009.1"/>
</dbReference>
<feature type="domain" description="4Fe-4S ferredoxin-type" evidence="5">
    <location>
        <begin position="346"/>
        <end position="373"/>
    </location>
</feature>
<dbReference type="AlphaFoldDB" id="A0A371J5W2"/>
<dbReference type="Gene3D" id="3.30.70.20">
    <property type="match status" value="1"/>
</dbReference>
<evidence type="ECO:0000313" key="7">
    <source>
        <dbReference type="Proteomes" id="UP000215694"/>
    </source>
</evidence>
<keyword evidence="1" id="KW-0004">4Fe-4S</keyword>
<dbReference type="EMBL" id="NOJY02000009">
    <property type="protein sequence ID" value="RDY28056.1"/>
    <property type="molecule type" value="Genomic_DNA"/>
</dbReference>
<keyword evidence="7" id="KW-1185">Reference proteome</keyword>
<dbReference type="InterPro" id="IPR017900">
    <property type="entry name" value="4Fe4S_Fe_S_CS"/>
</dbReference>
<proteinExistence type="predicted"/>
<evidence type="ECO:0000259" key="5">
    <source>
        <dbReference type="PROSITE" id="PS51379"/>
    </source>
</evidence>
<dbReference type="PANTHER" id="PTHR43687">
    <property type="entry name" value="ADENYLYLSULFATE REDUCTASE, BETA SUBUNIT"/>
    <property type="match status" value="1"/>
</dbReference>
<name>A0A371J5W2_9FIRM</name>
<dbReference type="PANTHER" id="PTHR43687:SF1">
    <property type="entry name" value="FERREDOXIN III"/>
    <property type="match status" value="1"/>
</dbReference>
<dbReference type="Pfam" id="PF13237">
    <property type="entry name" value="Fer4_10"/>
    <property type="match status" value="1"/>
</dbReference>
<dbReference type="PROSITE" id="PS51379">
    <property type="entry name" value="4FE4S_FER_2"/>
    <property type="match status" value="2"/>
</dbReference>
<dbReference type="GO" id="GO:0051539">
    <property type="term" value="F:4 iron, 4 sulfur cluster binding"/>
    <property type="evidence" value="ECO:0007669"/>
    <property type="project" value="UniProtKB-KW"/>
</dbReference>
<dbReference type="GO" id="GO:0046872">
    <property type="term" value="F:metal ion binding"/>
    <property type="evidence" value="ECO:0007669"/>
    <property type="project" value="UniProtKB-KW"/>
</dbReference>
<keyword evidence="4" id="KW-0411">Iron-sulfur</keyword>
<evidence type="ECO:0000256" key="4">
    <source>
        <dbReference type="ARBA" id="ARBA00023014"/>
    </source>
</evidence>
<dbReference type="PROSITE" id="PS00198">
    <property type="entry name" value="4FE4S_FER_1"/>
    <property type="match status" value="2"/>
</dbReference>
<reference evidence="6 7" key="1">
    <citation type="journal article" date="2017" name="Genome Announc.">
        <title>Draft Genome Sequence of Romboutsia weinsteinii sp. nov. Strain CCRI-19649(T) Isolated from Surface Water.</title>
        <authorList>
            <person name="Maheux A.F."/>
            <person name="Boudreau D.K."/>
            <person name="Berube E."/>
            <person name="Boissinot M."/>
            <person name="Cantin P."/>
            <person name="Raymond F."/>
            <person name="Corbeil J."/>
            <person name="Omar R.F."/>
            <person name="Bergeron M.G."/>
        </authorList>
    </citation>
    <scope>NUCLEOTIDE SEQUENCE [LARGE SCALE GENOMIC DNA]</scope>
    <source>
        <strain evidence="6 7">CCRI-19649</strain>
    </source>
</reference>
<evidence type="ECO:0000256" key="2">
    <source>
        <dbReference type="ARBA" id="ARBA00022723"/>
    </source>
</evidence>
<evidence type="ECO:0000256" key="3">
    <source>
        <dbReference type="ARBA" id="ARBA00023004"/>
    </source>
</evidence>
<dbReference type="InterPro" id="IPR007160">
    <property type="entry name" value="DUF362"/>
</dbReference>
<dbReference type="Proteomes" id="UP000215694">
    <property type="component" value="Unassembled WGS sequence"/>
</dbReference>
<dbReference type="InterPro" id="IPR050572">
    <property type="entry name" value="Fe-S_Ferredoxin"/>
</dbReference>
<dbReference type="Pfam" id="PF04015">
    <property type="entry name" value="DUF362"/>
    <property type="match status" value="1"/>
</dbReference>
<gene>
    <name evidence="6" type="ORF">CHL78_007070</name>
</gene>
<feature type="domain" description="4Fe-4S ferredoxin-type" evidence="5">
    <location>
        <begin position="315"/>
        <end position="344"/>
    </location>
</feature>
<organism evidence="6 7">
    <name type="scientific">Romboutsia weinsteinii</name>
    <dbReference type="NCBI Taxonomy" id="2020949"/>
    <lineage>
        <taxon>Bacteria</taxon>
        <taxon>Bacillati</taxon>
        <taxon>Bacillota</taxon>
        <taxon>Clostridia</taxon>
        <taxon>Peptostreptococcales</taxon>
        <taxon>Peptostreptococcaceae</taxon>
        <taxon>Romboutsia</taxon>
    </lineage>
</organism>
<dbReference type="SUPFAM" id="SSF54862">
    <property type="entry name" value="4Fe-4S ferredoxins"/>
    <property type="match status" value="1"/>
</dbReference>
<protein>
    <submittedName>
        <fullName evidence="6">DUF362 domain-containing protein</fullName>
    </submittedName>
</protein>